<dbReference type="AlphaFoldDB" id="A0A2N3PHZ6"/>
<feature type="domain" description="YCII-related" evidence="2">
    <location>
        <begin position="5"/>
        <end position="85"/>
    </location>
</feature>
<comment type="similarity">
    <text evidence="1">Belongs to the YciI family.</text>
</comment>
<keyword evidence="3" id="KW-0378">Hydrolase</keyword>
<dbReference type="Gene3D" id="3.30.70.1060">
    <property type="entry name" value="Dimeric alpha+beta barrel"/>
    <property type="match status" value="1"/>
</dbReference>
<dbReference type="Pfam" id="PF03795">
    <property type="entry name" value="YCII"/>
    <property type="match status" value="1"/>
</dbReference>
<evidence type="ECO:0000313" key="4">
    <source>
        <dbReference type="Proteomes" id="UP000233350"/>
    </source>
</evidence>
<dbReference type="PANTHER" id="PTHR37828">
    <property type="entry name" value="GSR2449 PROTEIN"/>
    <property type="match status" value="1"/>
</dbReference>
<name>A0A2N3PHZ6_9HELI</name>
<dbReference type="EMBL" id="MBPK01000043">
    <property type="protein sequence ID" value="PKT80299.1"/>
    <property type="molecule type" value="Genomic_DNA"/>
</dbReference>
<comment type="caution">
    <text evidence="3">The sequence shown here is derived from an EMBL/GenBank/DDBJ whole genome shotgun (WGS) entry which is preliminary data.</text>
</comment>
<dbReference type="STRING" id="556267.HWAG_00946"/>
<dbReference type="PANTHER" id="PTHR37828:SF1">
    <property type="entry name" value="YCII-RELATED DOMAIN-CONTAINING PROTEIN"/>
    <property type="match status" value="1"/>
</dbReference>
<dbReference type="RefSeq" id="WP_006802642.1">
    <property type="nucleotide sequence ID" value="NZ_CABKOI010000020.1"/>
</dbReference>
<evidence type="ECO:0000313" key="3">
    <source>
        <dbReference type="EMBL" id="PKT80299.1"/>
    </source>
</evidence>
<organism evidence="3 4">
    <name type="scientific">Helicobacter winghamensis</name>
    <dbReference type="NCBI Taxonomy" id="157268"/>
    <lineage>
        <taxon>Bacteria</taxon>
        <taxon>Pseudomonadati</taxon>
        <taxon>Campylobacterota</taxon>
        <taxon>Epsilonproteobacteria</taxon>
        <taxon>Campylobacterales</taxon>
        <taxon>Helicobacteraceae</taxon>
        <taxon>Helicobacter</taxon>
    </lineage>
</organism>
<dbReference type="InterPro" id="IPR005545">
    <property type="entry name" value="YCII"/>
</dbReference>
<accession>A0A2N3PHZ6</accession>
<dbReference type="Proteomes" id="UP000233350">
    <property type="component" value="Unassembled WGS sequence"/>
</dbReference>
<keyword evidence="4" id="KW-1185">Reference proteome</keyword>
<dbReference type="GeneID" id="97290195"/>
<reference evidence="3 4" key="1">
    <citation type="submission" date="2016-07" db="EMBL/GenBank/DDBJ databases">
        <title>Detection of Helicobacter winghamensis from caecal content of red fox (Vulpes vulpes).</title>
        <authorList>
            <person name="Zanoni R.G."/>
            <person name="Florio D."/>
            <person name="Caffara M."/>
            <person name="Renzi M."/>
            <person name="Parisi A."/>
            <person name="Pasquali F."/>
            <person name="Manfreda G."/>
        </authorList>
    </citation>
    <scope>NUCLEOTIDE SEQUENCE [LARGE SCALE GENOMIC DNA]</scope>
    <source>
        <strain evidence="3 4">295_13</strain>
    </source>
</reference>
<evidence type="ECO:0000259" key="2">
    <source>
        <dbReference type="Pfam" id="PF03795"/>
    </source>
</evidence>
<proteinExistence type="inferred from homology"/>
<dbReference type="InterPro" id="IPR011008">
    <property type="entry name" value="Dimeric_a/b-barrel"/>
</dbReference>
<dbReference type="GO" id="GO:0016787">
    <property type="term" value="F:hydrolase activity"/>
    <property type="evidence" value="ECO:0007669"/>
    <property type="project" value="UniProtKB-KW"/>
</dbReference>
<protein>
    <submittedName>
        <fullName evidence="3">GTP cyclohydrolase</fullName>
    </submittedName>
</protein>
<sequence>MKNLFVILVTYTKPLEIIESILQEHRAFLQKGYESGHLLASGPQNPKKGGIVIGKFDSKESVETFFKYDPYAQNNVATYQVLEFTPVLHHTLLKDFLEV</sequence>
<evidence type="ECO:0000256" key="1">
    <source>
        <dbReference type="ARBA" id="ARBA00007689"/>
    </source>
</evidence>
<dbReference type="SUPFAM" id="SSF54909">
    <property type="entry name" value="Dimeric alpha+beta barrel"/>
    <property type="match status" value="1"/>
</dbReference>
<dbReference type="OrthoDB" id="9814407at2"/>
<gene>
    <name evidence="3" type="ORF">BCM31_02855</name>
</gene>